<organism evidence="2 3">
    <name type="scientific">Hoylesella marshii DSM 16973 = JCM 13450</name>
    <dbReference type="NCBI Taxonomy" id="862515"/>
    <lineage>
        <taxon>Bacteria</taxon>
        <taxon>Pseudomonadati</taxon>
        <taxon>Bacteroidota</taxon>
        <taxon>Bacteroidia</taxon>
        <taxon>Bacteroidales</taxon>
        <taxon>Prevotellaceae</taxon>
        <taxon>Hoylesella</taxon>
    </lineage>
</organism>
<evidence type="ECO:0000313" key="2">
    <source>
        <dbReference type="EMBL" id="EFM02747.1"/>
    </source>
</evidence>
<keyword evidence="1" id="KW-0732">Signal</keyword>
<gene>
    <name evidence="2" type="ORF">HMPREF0658_0305</name>
</gene>
<dbReference type="RefSeq" id="WP_006948025.1">
    <property type="nucleotide sequence ID" value="NZ_BAJI01000017.1"/>
</dbReference>
<dbReference type="STRING" id="862515.HMPREF0658_0305"/>
<dbReference type="BioCyc" id="PMAR862515-HMP:GMOO-315-MONOMER"/>
<dbReference type="Gene3D" id="3.10.450.50">
    <property type="match status" value="1"/>
</dbReference>
<proteinExistence type="predicted"/>
<accession>E0NQ54</accession>
<comment type="caution">
    <text evidence="2">The sequence shown here is derived from an EMBL/GenBank/DDBJ whole genome shotgun (WGS) entry which is preliminary data.</text>
</comment>
<feature type="signal peptide" evidence="1">
    <location>
        <begin position="1"/>
        <end position="22"/>
    </location>
</feature>
<evidence type="ECO:0000256" key="1">
    <source>
        <dbReference type="SAM" id="SignalP"/>
    </source>
</evidence>
<reference evidence="2" key="1">
    <citation type="submission" date="2010-07" db="EMBL/GenBank/DDBJ databases">
        <authorList>
            <person name="Muzny D."/>
            <person name="Qin X."/>
            <person name="Deng J."/>
            <person name="Jiang H."/>
            <person name="Liu Y."/>
            <person name="Qu J."/>
            <person name="Song X.-Z."/>
            <person name="Zhang L."/>
            <person name="Thornton R."/>
            <person name="Coyle M."/>
            <person name="Francisco L."/>
            <person name="Jackson L."/>
            <person name="Javaid M."/>
            <person name="Korchina V."/>
            <person name="Kovar C."/>
            <person name="Mata R."/>
            <person name="Mathew T."/>
            <person name="Ngo R."/>
            <person name="Nguyen L."/>
            <person name="Nguyen N."/>
            <person name="Okwuonu G."/>
            <person name="Ongeri F."/>
            <person name="Pham C."/>
            <person name="Simmons D."/>
            <person name="Wilczek-Boney K."/>
            <person name="Hale W."/>
            <person name="Jakkamsetti A."/>
            <person name="Pham P."/>
            <person name="Ruth R."/>
            <person name="San Lucas F."/>
            <person name="Warren J."/>
            <person name="Zhang J."/>
            <person name="Zhao Z."/>
            <person name="Zhou C."/>
            <person name="Zhu D."/>
            <person name="Lee S."/>
            <person name="Bess C."/>
            <person name="Blankenburg K."/>
            <person name="Forbes L."/>
            <person name="Fu Q."/>
            <person name="Gubbala S."/>
            <person name="Hirani K."/>
            <person name="Jayaseelan J.C."/>
            <person name="Lara F."/>
            <person name="Munidasa M."/>
            <person name="Palculict T."/>
            <person name="Patil S."/>
            <person name="Pu L.-L."/>
            <person name="Saada N."/>
            <person name="Tang L."/>
            <person name="Weissenberger G."/>
            <person name="Zhu Y."/>
            <person name="Hemphill L."/>
            <person name="Shang Y."/>
            <person name="Youmans B."/>
            <person name="Ayvaz T."/>
            <person name="Ross M."/>
            <person name="Santibanez J."/>
            <person name="Aqrawi P."/>
            <person name="Gross S."/>
            <person name="Joshi V."/>
            <person name="Fowler G."/>
            <person name="Nazareth L."/>
            <person name="Reid J."/>
            <person name="Worley K."/>
            <person name="Petrosino J."/>
            <person name="Highlander S."/>
            <person name="Gibbs R."/>
        </authorList>
    </citation>
    <scope>NUCLEOTIDE SEQUENCE [LARGE SCALE GENOMIC DNA]</scope>
    <source>
        <strain evidence="2">DSM 16973</strain>
    </source>
</reference>
<evidence type="ECO:0000313" key="3">
    <source>
        <dbReference type="Proteomes" id="UP000004394"/>
    </source>
</evidence>
<dbReference type="HOGENOM" id="CLU_1650588_0_0_10"/>
<name>E0NQ54_9BACT</name>
<dbReference type="EMBL" id="AEEI01000012">
    <property type="protein sequence ID" value="EFM02747.1"/>
    <property type="molecule type" value="Genomic_DNA"/>
</dbReference>
<sequence>MNKMKIYLIVCFFYVSLLPIQAQDSNAEFFFKKVLTCNTRIWESKTSPDSINKQLIDLYQKTCTKRLFGKLVNELKQNGLDHDLITSDYGFDKHSLKTINVSKYSFNIYRVSYQVFMPDINGKQKKYDVVLYYEIKMVNKNFKINGISVLLENGTICRIV</sequence>
<dbReference type="AlphaFoldDB" id="E0NQ54"/>
<dbReference type="Proteomes" id="UP000004394">
    <property type="component" value="Unassembled WGS sequence"/>
</dbReference>
<evidence type="ECO:0008006" key="4">
    <source>
        <dbReference type="Google" id="ProtNLM"/>
    </source>
</evidence>
<keyword evidence="3" id="KW-1185">Reference proteome</keyword>
<feature type="chain" id="PRO_5003138157" description="DUF3828 domain-containing protein" evidence="1">
    <location>
        <begin position="23"/>
        <end position="160"/>
    </location>
</feature>
<protein>
    <recommendedName>
        <fullName evidence="4">DUF3828 domain-containing protein</fullName>
    </recommendedName>
</protein>